<dbReference type="Pfam" id="PF13646">
    <property type="entry name" value="HEAT_2"/>
    <property type="match status" value="2"/>
</dbReference>
<dbReference type="EMBL" id="JAFIRA010000004">
    <property type="protein sequence ID" value="MCJ2541871.1"/>
    <property type="molecule type" value="Genomic_DNA"/>
</dbReference>
<dbReference type="InterPro" id="IPR004155">
    <property type="entry name" value="PBS_lyase_HEAT"/>
</dbReference>
<sequence>MLPQQLTWEQAVAQLQGTDLQDRYYAAWYLGTVRDPRGVEPLLLALQDELDRTALGGYPLRRNAAKALGQIGDVRALPGLVEALTCTDLHVREEAAYALAQLQDGRAVDPLLALLQAPEVEQPWEAVIEALGQLNARQAEEAIRPFLQHASERVRSAAAWVLYRFTQAEALTQILAELLAHPNPSLRQAALFDLAESGWVAGAALLATADVALNLRINALKRLFDVALQLGQVPPSQVAELIIPQLDRLF</sequence>
<comment type="caution">
    <text evidence="3">The sequence shown here is derived from an EMBL/GenBank/DDBJ whole genome shotgun (WGS) entry which is preliminary data.</text>
</comment>
<reference evidence="3" key="1">
    <citation type="submission" date="2021-02" db="EMBL/GenBank/DDBJ databases">
        <title>The CRISPR/cas machinery reduction and long-range gene transfer in the hot spring cyanobacterium Synechococcus.</title>
        <authorList>
            <person name="Dvorak P."/>
            <person name="Jahodarova E."/>
            <person name="Hasler P."/>
            <person name="Poulickova A."/>
        </authorList>
    </citation>
    <scope>NUCLEOTIDE SEQUENCE</scope>
    <source>
        <strain evidence="3">Rupite</strain>
    </source>
</reference>
<organism evidence="3 4">
    <name type="scientific">Thermostichus vulcanus str. 'Rupite'</name>
    <dbReference type="NCBI Taxonomy" id="2813851"/>
    <lineage>
        <taxon>Bacteria</taxon>
        <taxon>Bacillati</taxon>
        <taxon>Cyanobacteriota</taxon>
        <taxon>Cyanophyceae</taxon>
        <taxon>Thermostichales</taxon>
        <taxon>Thermostichaceae</taxon>
        <taxon>Thermostichus</taxon>
    </lineage>
</organism>
<dbReference type="InterPro" id="IPR011989">
    <property type="entry name" value="ARM-like"/>
</dbReference>
<evidence type="ECO:0000256" key="1">
    <source>
        <dbReference type="ARBA" id="ARBA00022549"/>
    </source>
</evidence>
<evidence type="ECO:0000313" key="4">
    <source>
        <dbReference type="Proteomes" id="UP000830835"/>
    </source>
</evidence>
<name>A0ABT0C7Z3_THEVL</name>
<evidence type="ECO:0000313" key="3">
    <source>
        <dbReference type="EMBL" id="MCJ2541871.1"/>
    </source>
</evidence>
<proteinExistence type="predicted"/>
<dbReference type="InterPro" id="IPR016024">
    <property type="entry name" value="ARM-type_fold"/>
</dbReference>
<dbReference type="SMART" id="SM00567">
    <property type="entry name" value="EZ_HEAT"/>
    <property type="match status" value="5"/>
</dbReference>
<gene>
    <name evidence="3" type="ORF">JX360_02945</name>
</gene>
<evidence type="ECO:0000256" key="2">
    <source>
        <dbReference type="ARBA" id="ARBA00022738"/>
    </source>
</evidence>
<protein>
    <submittedName>
        <fullName evidence="3">HEAT repeat domain-containing protein</fullName>
    </submittedName>
</protein>
<dbReference type="SUPFAM" id="SSF48371">
    <property type="entry name" value="ARM repeat"/>
    <property type="match status" value="1"/>
</dbReference>
<dbReference type="Pfam" id="PF03130">
    <property type="entry name" value="HEAT_PBS"/>
    <property type="match status" value="1"/>
</dbReference>
<keyword evidence="2" id="KW-0605">Phycobilisome</keyword>
<dbReference type="PANTHER" id="PTHR12697">
    <property type="entry name" value="PBS LYASE HEAT-LIKE PROTEIN"/>
    <property type="match status" value="1"/>
</dbReference>
<dbReference type="Proteomes" id="UP000830835">
    <property type="component" value="Unassembled WGS sequence"/>
</dbReference>
<dbReference type="PANTHER" id="PTHR12697:SF5">
    <property type="entry name" value="DEOXYHYPUSINE HYDROXYLASE"/>
    <property type="match status" value="1"/>
</dbReference>
<accession>A0ABT0C7Z3</accession>
<dbReference type="Gene3D" id="1.25.10.10">
    <property type="entry name" value="Leucine-rich Repeat Variant"/>
    <property type="match status" value="2"/>
</dbReference>
<keyword evidence="1" id="KW-0042">Antenna complex</keyword>
<keyword evidence="4" id="KW-1185">Reference proteome</keyword>